<reference evidence="1 2" key="1">
    <citation type="submission" date="2016-10" db="EMBL/GenBank/DDBJ databases">
        <authorList>
            <person name="de Groot N.N."/>
        </authorList>
    </citation>
    <scope>NUCLEOTIDE SEQUENCE [LARGE SCALE GENOMIC DNA]</scope>
    <source>
        <strain evidence="1 2">DSM 8537</strain>
    </source>
</reference>
<proteinExistence type="predicted"/>
<dbReference type="Proteomes" id="UP000183635">
    <property type="component" value="Unassembled WGS sequence"/>
</dbReference>
<protein>
    <submittedName>
        <fullName evidence="1">Uncharacterized protein</fullName>
    </submittedName>
</protein>
<dbReference type="OrthoDB" id="9906387at2"/>
<dbReference type="STRING" id="34004.SAMN04488021_13213"/>
<evidence type="ECO:0000313" key="2">
    <source>
        <dbReference type="Proteomes" id="UP000183635"/>
    </source>
</evidence>
<gene>
    <name evidence="1" type="ORF">SAMN04488021_13213</name>
</gene>
<dbReference type="EMBL" id="FOPU01000032">
    <property type="protein sequence ID" value="SFH75892.1"/>
    <property type="molecule type" value="Genomic_DNA"/>
</dbReference>
<accession>A0A1I3CN01</accession>
<organism evidence="1 2">
    <name type="scientific">Paracoccus aminovorans</name>
    <dbReference type="NCBI Taxonomy" id="34004"/>
    <lineage>
        <taxon>Bacteria</taxon>
        <taxon>Pseudomonadati</taxon>
        <taxon>Pseudomonadota</taxon>
        <taxon>Alphaproteobacteria</taxon>
        <taxon>Rhodobacterales</taxon>
        <taxon>Paracoccaceae</taxon>
        <taxon>Paracoccus</taxon>
    </lineage>
</organism>
<dbReference type="AlphaFoldDB" id="A0A1I3CN01"/>
<sequence>MSEPTTVRMGALAAYLSLALALSAQGGAAIWWAGTQNTRMTSLEARVAELLSTSPLYHRQIVEADRRIAVIDERIANILARIEALTAALERRHDVP</sequence>
<evidence type="ECO:0000313" key="1">
    <source>
        <dbReference type="EMBL" id="SFH75892.1"/>
    </source>
</evidence>
<keyword evidence="2" id="KW-1185">Reference proteome</keyword>
<dbReference type="RefSeq" id="WP_062563500.1">
    <property type="nucleotide sequence ID" value="NZ_CBCRYP010000006.1"/>
</dbReference>
<name>A0A1I3CN01_9RHOB</name>